<evidence type="ECO:0000313" key="1">
    <source>
        <dbReference type="EMBL" id="OPX43323.1"/>
    </source>
</evidence>
<dbReference type="STRING" id="48256.CLHUN_28710"/>
<dbReference type="AlphaFoldDB" id="A0A1V4SHT7"/>
<reference evidence="1 2" key="1">
    <citation type="submission" date="2017-03" db="EMBL/GenBank/DDBJ databases">
        <title>Genome sequence of Clostridium hungatei DSM 14427.</title>
        <authorList>
            <person name="Poehlein A."/>
            <person name="Daniel R."/>
        </authorList>
    </citation>
    <scope>NUCLEOTIDE SEQUENCE [LARGE SCALE GENOMIC DNA]</scope>
    <source>
        <strain evidence="1 2">DSM 14427</strain>
    </source>
</reference>
<sequence length="327" mass="38316">MNIALFDEIRIYYGSDRLLTIFQDLAGNNENEALKSVNQKNLQFPSLFILCPEIKRLRLSDGLNVRNTYAYNFISRILEGEELDSQVLLQEYEGENPENPEILRWMLESGYAEDGLSEEYDQVLDTAAICLLKVYGNNRSLKIIEDMIFSRYRKGSFIYDLTWAYFETINPQNLNGLAARLRSSEPKDVELARKLLNFIPTVSEREDNTRKQYQNTLKWISQNQNFLYYTGVTNNQTFEPARFAVSLEAKYLQKPAESFLQRQSRPAGAVGSENLERFNELEDDYKLLLSNYSNALYRYNRYKWNKWIQSPVERQIEIAERVMGDVQ</sequence>
<name>A0A1V4SHT7_RUMHU</name>
<accession>A0A1V4SHT7</accession>
<dbReference type="OrthoDB" id="1845039at2"/>
<proteinExistence type="predicted"/>
<gene>
    <name evidence="1" type="ORF">CLHUN_28710</name>
</gene>
<protein>
    <submittedName>
        <fullName evidence="1">Uncharacterized protein</fullName>
    </submittedName>
</protein>
<evidence type="ECO:0000313" key="2">
    <source>
        <dbReference type="Proteomes" id="UP000191554"/>
    </source>
</evidence>
<comment type="caution">
    <text evidence="1">The sequence shown here is derived from an EMBL/GenBank/DDBJ whole genome shotgun (WGS) entry which is preliminary data.</text>
</comment>
<organism evidence="1 2">
    <name type="scientific">Ruminiclostridium hungatei</name>
    <name type="common">Clostridium hungatei</name>
    <dbReference type="NCBI Taxonomy" id="48256"/>
    <lineage>
        <taxon>Bacteria</taxon>
        <taxon>Bacillati</taxon>
        <taxon>Bacillota</taxon>
        <taxon>Clostridia</taxon>
        <taxon>Eubacteriales</taxon>
        <taxon>Oscillospiraceae</taxon>
        <taxon>Ruminiclostridium</taxon>
    </lineage>
</organism>
<dbReference type="RefSeq" id="WP_080065319.1">
    <property type="nucleotide sequence ID" value="NZ_MZGX01000019.1"/>
</dbReference>
<dbReference type="Proteomes" id="UP000191554">
    <property type="component" value="Unassembled WGS sequence"/>
</dbReference>
<dbReference type="EMBL" id="MZGX01000019">
    <property type="protein sequence ID" value="OPX43323.1"/>
    <property type="molecule type" value="Genomic_DNA"/>
</dbReference>
<keyword evidence="2" id="KW-1185">Reference proteome</keyword>